<accession>A0AAF0UBQ7</accession>
<dbReference type="EMBL" id="CP133619">
    <property type="protein sequence ID" value="WMV43088.1"/>
    <property type="molecule type" value="Genomic_DNA"/>
</dbReference>
<proteinExistence type="predicted"/>
<organism evidence="1 2">
    <name type="scientific">Solanum verrucosum</name>
    <dbReference type="NCBI Taxonomy" id="315347"/>
    <lineage>
        <taxon>Eukaryota</taxon>
        <taxon>Viridiplantae</taxon>
        <taxon>Streptophyta</taxon>
        <taxon>Embryophyta</taxon>
        <taxon>Tracheophyta</taxon>
        <taxon>Spermatophyta</taxon>
        <taxon>Magnoliopsida</taxon>
        <taxon>eudicotyledons</taxon>
        <taxon>Gunneridae</taxon>
        <taxon>Pentapetalae</taxon>
        <taxon>asterids</taxon>
        <taxon>lamiids</taxon>
        <taxon>Solanales</taxon>
        <taxon>Solanaceae</taxon>
        <taxon>Solanoideae</taxon>
        <taxon>Solaneae</taxon>
        <taxon>Solanum</taxon>
    </lineage>
</organism>
<keyword evidence="2" id="KW-1185">Reference proteome</keyword>
<evidence type="ECO:0000313" key="1">
    <source>
        <dbReference type="EMBL" id="WMV43088.1"/>
    </source>
</evidence>
<gene>
    <name evidence="1" type="ORF">MTR67_036473</name>
</gene>
<name>A0AAF0UBQ7_SOLVR</name>
<dbReference type="AlphaFoldDB" id="A0AAF0UBQ7"/>
<reference evidence="1" key="1">
    <citation type="submission" date="2023-08" db="EMBL/GenBank/DDBJ databases">
        <title>A de novo genome assembly of Solanum verrucosum Schlechtendal, a Mexican diploid species geographically isolated from the other diploid A-genome species in potato relatives.</title>
        <authorList>
            <person name="Hosaka K."/>
        </authorList>
    </citation>
    <scope>NUCLEOTIDE SEQUENCE</scope>
    <source>
        <tissue evidence="1">Young leaves</tissue>
    </source>
</reference>
<evidence type="ECO:0000313" key="2">
    <source>
        <dbReference type="Proteomes" id="UP001234989"/>
    </source>
</evidence>
<sequence length="58" mass="6537">ELQSPFPDRLDKGNSCDLGSQLVLNLNKSRLSSIELIPLPQFMLKISTHPYVKVTIKL</sequence>
<protein>
    <submittedName>
        <fullName evidence="1">Uncharacterized protein</fullName>
    </submittedName>
</protein>
<dbReference type="Proteomes" id="UP001234989">
    <property type="component" value="Chromosome 8"/>
</dbReference>
<feature type="non-terminal residue" evidence="1">
    <location>
        <position position="1"/>
    </location>
</feature>